<evidence type="ECO:0000256" key="3">
    <source>
        <dbReference type="ARBA" id="ARBA00023180"/>
    </source>
</evidence>
<keyword evidence="9" id="KW-1185">Reference proteome</keyword>
<dbReference type="Proteomes" id="UP001382455">
    <property type="component" value="Unassembled WGS sequence"/>
</dbReference>
<keyword evidence="5" id="KW-0732">Signal</keyword>
<accession>A0ABU8EVB2</accession>
<evidence type="ECO:0000313" key="9">
    <source>
        <dbReference type="Proteomes" id="UP001382455"/>
    </source>
</evidence>
<keyword evidence="3" id="KW-0325">Glycoprotein</keyword>
<dbReference type="PANTHER" id="PTHR22600">
    <property type="entry name" value="BETA-HEXOSAMINIDASE"/>
    <property type="match status" value="1"/>
</dbReference>
<dbReference type="Pfam" id="PF14845">
    <property type="entry name" value="Glycohydro_20b2"/>
    <property type="match status" value="1"/>
</dbReference>
<comment type="caution">
    <text evidence="8">The sequence shown here is derived from an EMBL/GenBank/DDBJ whole genome shotgun (WGS) entry which is preliminary data.</text>
</comment>
<dbReference type="SUPFAM" id="SSF55545">
    <property type="entry name" value="beta-N-acetylhexosaminidase-like domain"/>
    <property type="match status" value="1"/>
</dbReference>
<dbReference type="InterPro" id="IPR029019">
    <property type="entry name" value="HEX_eukaryotic_N"/>
</dbReference>
<dbReference type="Pfam" id="PF00728">
    <property type="entry name" value="Glyco_hydro_20"/>
    <property type="match status" value="2"/>
</dbReference>
<gene>
    <name evidence="8" type="ORF">WAE96_14665</name>
</gene>
<sequence length="802" mass="91184">MSIHFINKACVFLKLCSLLLFSSLLFAETSLMPQPQSFERQTGELRLSSQIEFSFEGFSEKRKEFQAKRLELHLTRLAKHKITLIDIANNKKQTPDNATLKVIVRDKESDLLVPQLNNDESYQLEINENGITLNANTVFGAQHGLTTLIQLAANHFKNQLILPHVTITDSPCFAWRGLLIDSARHFLSTDTIKRQLNTMASAKLNVLHWHLTDDQGWRIESKRFAKLTQKASDGLYYSQSEVKDVIEYAALLGIRVVPEFGMPGHASAIAVAYPELMAEVKSYEMERYWGVFKPLLDISKPEVYQFVDSLIEEMTAIFPDKYLHIGGDEVEPEQWLNNKDIQALMTKHSLKNGHDLQNYFNTQIQPIIAKHQRIMMGWDEIFHQDLPKDIVVQSWRGHDSLNEVANSGHLGILSTGFYIDQPQYSDYHYRNDPLRKLPQVDLSKPQLLAKSFVIDRLKGSDVKGELVVLGEQVLIKLNNNHHQLALVNKTPNQTTNAFKAKMDSWMGPLTFEFDLKGENSAVMIGNSRYPVKLSTLNTPSPVSLSKPLKSSNAANILGAEATIWSEMVTDDNIDLRIWPRLYVISERLWSNKEYTDENSMYLRLAFINKFAANVIGAAHLSQQQSGFESLLSKSLSKQEKATTLALLNTMAALLEPAHYYTRHHIKYLNDEYHQEAPLNLFVDYLNVESEQLRQIKRWVLAYTAGDVNSLTQLDDQLIKWQKGLEMGLETLSSNKKLSELKPTLVSLTQFIGLSQQVISSCKGEIKGTGLDEQLLDLQKLTDELVIAGIYPMRDLYLACTEQ</sequence>
<feature type="domain" description="Beta-hexosaminidase eukaryotic type N-terminal" evidence="7">
    <location>
        <begin position="31"/>
        <end position="151"/>
    </location>
</feature>
<evidence type="ECO:0000259" key="7">
    <source>
        <dbReference type="Pfam" id="PF14845"/>
    </source>
</evidence>
<dbReference type="PRINTS" id="PR00738">
    <property type="entry name" value="GLHYDRLASE20"/>
</dbReference>
<keyword evidence="2" id="KW-0378">Hydrolase</keyword>
<reference evidence="8 9" key="1">
    <citation type="submission" date="2023-12" db="EMBL/GenBank/DDBJ databases">
        <title>Friends and Foes: Symbiotic and Algicidal bacterial influence on Karenia brevis blooms.</title>
        <authorList>
            <person name="Fei C."/>
            <person name="Mohamed A.R."/>
            <person name="Booker A."/>
            <person name="Arshad M."/>
            <person name="Klass S."/>
            <person name="Ahn S."/>
            <person name="Gilbert P.M."/>
            <person name="Heil C.A."/>
            <person name="Martinez J.M."/>
            <person name="Amin S.A."/>
        </authorList>
    </citation>
    <scope>NUCLEOTIDE SEQUENCE [LARGE SCALE GENOMIC DNA]</scope>
    <source>
        <strain evidence="8 9">CE15</strain>
    </source>
</reference>
<evidence type="ECO:0000259" key="6">
    <source>
        <dbReference type="Pfam" id="PF00728"/>
    </source>
</evidence>
<evidence type="ECO:0000256" key="2">
    <source>
        <dbReference type="ARBA" id="ARBA00022801"/>
    </source>
</evidence>
<feature type="signal peptide" evidence="5">
    <location>
        <begin position="1"/>
        <end position="27"/>
    </location>
</feature>
<name>A0ABU8EVB2_9GAMM</name>
<dbReference type="RefSeq" id="WP_336435977.1">
    <property type="nucleotide sequence ID" value="NZ_JBAWKS010000002.1"/>
</dbReference>
<dbReference type="Gene3D" id="3.20.20.80">
    <property type="entry name" value="Glycosidases"/>
    <property type="match status" value="2"/>
</dbReference>
<feature type="chain" id="PRO_5045333784" evidence="5">
    <location>
        <begin position="28"/>
        <end position="802"/>
    </location>
</feature>
<dbReference type="InterPro" id="IPR017853">
    <property type="entry name" value="GH"/>
</dbReference>
<evidence type="ECO:0000256" key="1">
    <source>
        <dbReference type="ARBA" id="ARBA00006285"/>
    </source>
</evidence>
<dbReference type="EMBL" id="JBAWKS010000002">
    <property type="protein sequence ID" value="MEI4550910.1"/>
    <property type="molecule type" value="Genomic_DNA"/>
</dbReference>
<dbReference type="Gene3D" id="3.30.379.10">
    <property type="entry name" value="Chitobiase/beta-hexosaminidase domain 2-like"/>
    <property type="match status" value="1"/>
</dbReference>
<evidence type="ECO:0000256" key="4">
    <source>
        <dbReference type="ARBA" id="ARBA00023295"/>
    </source>
</evidence>
<proteinExistence type="inferred from homology"/>
<evidence type="ECO:0000256" key="5">
    <source>
        <dbReference type="SAM" id="SignalP"/>
    </source>
</evidence>
<keyword evidence="4" id="KW-0326">Glycosidase</keyword>
<feature type="domain" description="Glycoside hydrolase family 20 catalytic" evidence="6">
    <location>
        <begin position="545"/>
        <end position="591"/>
    </location>
</feature>
<evidence type="ECO:0000313" key="8">
    <source>
        <dbReference type="EMBL" id="MEI4550910.1"/>
    </source>
</evidence>
<organism evidence="8 9">
    <name type="scientific">Pseudoalteromonas spongiae</name>
    <dbReference type="NCBI Taxonomy" id="298657"/>
    <lineage>
        <taxon>Bacteria</taxon>
        <taxon>Pseudomonadati</taxon>
        <taxon>Pseudomonadota</taxon>
        <taxon>Gammaproteobacteria</taxon>
        <taxon>Alteromonadales</taxon>
        <taxon>Pseudoalteromonadaceae</taxon>
        <taxon>Pseudoalteromonas</taxon>
    </lineage>
</organism>
<dbReference type="InterPro" id="IPR025705">
    <property type="entry name" value="Beta_hexosaminidase_sua/sub"/>
</dbReference>
<dbReference type="SUPFAM" id="SSF51445">
    <property type="entry name" value="(Trans)glycosidases"/>
    <property type="match status" value="1"/>
</dbReference>
<comment type="similarity">
    <text evidence="1">Belongs to the glycosyl hydrolase 20 family.</text>
</comment>
<protein>
    <submittedName>
        <fullName evidence="8">Beta-N-acetylhexosaminidase</fullName>
    </submittedName>
</protein>
<feature type="domain" description="Glycoside hydrolase family 20 catalytic" evidence="6">
    <location>
        <begin position="173"/>
        <end position="428"/>
    </location>
</feature>
<dbReference type="InterPro" id="IPR015883">
    <property type="entry name" value="Glyco_hydro_20_cat"/>
</dbReference>
<dbReference type="PANTHER" id="PTHR22600:SF21">
    <property type="entry name" value="BETA-HEXOSAMINIDASE A"/>
    <property type="match status" value="1"/>
</dbReference>
<dbReference type="InterPro" id="IPR029018">
    <property type="entry name" value="Hex-like_dom2"/>
</dbReference>